<keyword evidence="8 10" id="KW-0687">Ribonucleoprotein</keyword>
<dbReference type="PANTHER" id="PTHR21738">
    <property type="entry name" value="RIBOSOMAL RNA PROCESSING PROTEIN 36 HOMOLOG"/>
    <property type="match status" value="1"/>
</dbReference>
<dbReference type="EMBL" id="MU864359">
    <property type="protein sequence ID" value="KAK4191371.1"/>
    <property type="molecule type" value="Genomic_DNA"/>
</dbReference>
<comment type="subcellular location">
    <subcellularLocation>
        <location evidence="1 10">Nucleus</location>
        <location evidence="1 10">Nucleolus</location>
    </subcellularLocation>
</comment>
<evidence type="ECO:0000313" key="14">
    <source>
        <dbReference type="Proteomes" id="UP001302126"/>
    </source>
</evidence>
<keyword evidence="7 10" id="KW-0539">Nucleus</keyword>
<evidence type="ECO:0000256" key="3">
    <source>
        <dbReference type="ARBA" id="ARBA00011167"/>
    </source>
</evidence>
<keyword evidence="14" id="KW-1185">Reference proteome</keyword>
<dbReference type="GO" id="GO:0005730">
    <property type="term" value="C:nucleolus"/>
    <property type="evidence" value="ECO:0007669"/>
    <property type="project" value="UniProtKB-SubCell"/>
</dbReference>
<dbReference type="Proteomes" id="UP001302126">
    <property type="component" value="Unassembled WGS sequence"/>
</dbReference>
<evidence type="ECO:0000256" key="2">
    <source>
        <dbReference type="ARBA" id="ARBA00009418"/>
    </source>
</evidence>
<keyword evidence="5 10" id="KW-0698">rRNA processing</keyword>
<evidence type="ECO:0000256" key="7">
    <source>
        <dbReference type="ARBA" id="ARBA00023242"/>
    </source>
</evidence>
<comment type="similarity">
    <text evidence="2 10">Belongs to the RRP36 family.</text>
</comment>
<evidence type="ECO:0000256" key="10">
    <source>
        <dbReference type="RuleBase" id="RU368027"/>
    </source>
</evidence>
<feature type="compositionally biased region" description="Low complexity" evidence="12">
    <location>
        <begin position="117"/>
        <end position="127"/>
    </location>
</feature>
<evidence type="ECO:0000313" key="13">
    <source>
        <dbReference type="EMBL" id="KAK4191371.1"/>
    </source>
</evidence>
<keyword evidence="4 10" id="KW-0690">Ribosome biogenesis</keyword>
<evidence type="ECO:0000256" key="8">
    <source>
        <dbReference type="ARBA" id="ARBA00023274"/>
    </source>
</evidence>
<keyword evidence="6 11" id="KW-0175">Coiled coil</keyword>
<feature type="region of interest" description="Disordered" evidence="12">
    <location>
        <begin position="321"/>
        <end position="345"/>
    </location>
</feature>
<feature type="compositionally biased region" description="Basic and acidic residues" evidence="12">
    <location>
        <begin position="327"/>
        <end position="345"/>
    </location>
</feature>
<dbReference type="PANTHER" id="PTHR21738:SF0">
    <property type="entry name" value="RIBOSOMAL RNA PROCESSING PROTEIN 36 HOMOLOG"/>
    <property type="match status" value="1"/>
</dbReference>
<feature type="region of interest" description="Disordered" evidence="12">
    <location>
        <begin position="1"/>
        <end position="208"/>
    </location>
</feature>
<evidence type="ECO:0000256" key="1">
    <source>
        <dbReference type="ARBA" id="ARBA00004604"/>
    </source>
</evidence>
<evidence type="ECO:0000256" key="5">
    <source>
        <dbReference type="ARBA" id="ARBA00022552"/>
    </source>
</evidence>
<comment type="subunit">
    <text evidence="3 10">Associates with 90S and pre-40S pre-ribosomal particles.</text>
</comment>
<feature type="compositionally biased region" description="Acidic residues" evidence="12">
    <location>
        <begin position="63"/>
        <end position="88"/>
    </location>
</feature>
<organism evidence="13 14">
    <name type="scientific">Podospora australis</name>
    <dbReference type="NCBI Taxonomy" id="1536484"/>
    <lineage>
        <taxon>Eukaryota</taxon>
        <taxon>Fungi</taxon>
        <taxon>Dikarya</taxon>
        <taxon>Ascomycota</taxon>
        <taxon>Pezizomycotina</taxon>
        <taxon>Sordariomycetes</taxon>
        <taxon>Sordariomycetidae</taxon>
        <taxon>Sordariales</taxon>
        <taxon>Podosporaceae</taxon>
        <taxon>Podospora</taxon>
    </lineage>
</organism>
<dbReference type="InterPro" id="IPR009292">
    <property type="entry name" value="RRP36"/>
</dbReference>
<dbReference type="GO" id="GO:0030686">
    <property type="term" value="C:90S preribosome"/>
    <property type="evidence" value="ECO:0007669"/>
    <property type="project" value="TreeGrafter"/>
</dbReference>
<evidence type="ECO:0000256" key="9">
    <source>
        <dbReference type="ARBA" id="ARBA00025053"/>
    </source>
</evidence>
<comment type="function">
    <text evidence="9 10">Component of the 90S pre-ribosome involved in the maturation of rRNAs. Required for early cleavages of the pre-RNAs in the 40S ribosomal subunit maturation pathway.</text>
</comment>
<protein>
    <recommendedName>
        <fullName evidence="10">rRNA biogenesis protein RRP36</fullName>
    </recommendedName>
</protein>
<feature type="compositionally biased region" description="Acidic residues" evidence="12">
    <location>
        <begin position="39"/>
        <end position="55"/>
    </location>
</feature>
<gene>
    <name evidence="13" type="ORF">QBC35DRAFT_486992</name>
</gene>
<dbReference type="AlphaFoldDB" id="A0AAN6X166"/>
<reference evidence="13" key="2">
    <citation type="submission" date="2023-05" db="EMBL/GenBank/DDBJ databases">
        <authorList>
            <consortium name="Lawrence Berkeley National Laboratory"/>
            <person name="Steindorff A."/>
            <person name="Hensen N."/>
            <person name="Bonometti L."/>
            <person name="Westerberg I."/>
            <person name="Brannstrom I.O."/>
            <person name="Guillou S."/>
            <person name="Cros-Aarteil S."/>
            <person name="Calhoun S."/>
            <person name="Haridas S."/>
            <person name="Kuo A."/>
            <person name="Mondo S."/>
            <person name="Pangilinan J."/>
            <person name="Riley R."/>
            <person name="Labutti K."/>
            <person name="Andreopoulos B."/>
            <person name="Lipzen A."/>
            <person name="Chen C."/>
            <person name="Yanf M."/>
            <person name="Daum C."/>
            <person name="Ng V."/>
            <person name="Clum A."/>
            <person name="Ohm R."/>
            <person name="Martin F."/>
            <person name="Silar P."/>
            <person name="Natvig D."/>
            <person name="Lalanne C."/>
            <person name="Gautier V."/>
            <person name="Ament-Velasquez S.L."/>
            <person name="Kruys A."/>
            <person name="Hutchinson M.I."/>
            <person name="Powell A.J."/>
            <person name="Barry K."/>
            <person name="Miller A.N."/>
            <person name="Grigoriev I.V."/>
            <person name="Debuchy R."/>
            <person name="Gladieux P."/>
            <person name="Thoren M.H."/>
            <person name="Johannesson H."/>
        </authorList>
    </citation>
    <scope>NUCLEOTIDE SEQUENCE</scope>
    <source>
        <strain evidence="13">PSN309</strain>
    </source>
</reference>
<proteinExistence type="inferred from homology"/>
<accession>A0AAN6X166</accession>
<sequence length="345" mass="39020">MSSVKRKMPPTAAGGGGGSRGSSTLQRRVKPRLSQPESDISDLEDDDEDDDDDAAPSEQGFGSEDEEVASDENLSEQEASESDEEEVDPAQLSFGALAKAQASLGSSLGRRNKKKPSTTSEHSGSGSEESEEEDEDTRHRAEMSASTGKSRLDTKKRTSKHAPVEMTSKKQVSRRRDFLTEETTTKFLGSKKTQARDPRFMPATHSESKIDEIKAKKAYAFLDEYRESEMQDLKQAIKKCKNPYEKEKLQKELLVMESKKKAQERKERAEKVIEEHRRQEKELVKQGKTPFYLKKSEQKKRVLEKQFAGLKKGQVDKAIERRRKKVAGKEKKLLPFARRGAEDRH</sequence>
<evidence type="ECO:0000256" key="12">
    <source>
        <dbReference type="SAM" id="MobiDB-lite"/>
    </source>
</evidence>
<dbReference type="Pfam" id="PF06102">
    <property type="entry name" value="RRP36"/>
    <property type="match status" value="1"/>
</dbReference>
<name>A0AAN6X166_9PEZI</name>
<evidence type="ECO:0000256" key="11">
    <source>
        <dbReference type="SAM" id="Coils"/>
    </source>
</evidence>
<reference evidence="13" key="1">
    <citation type="journal article" date="2023" name="Mol. Phylogenet. Evol.">
        <title>Genome-scale phylogeny and comparative genomics of the fungal order Sordariales.</title>
        <authorList>
            <person name="Hensen N."/>
            <person name="Bonometti L."/>
            <person name="Westerberg I."/>
            <person name="Brannstrom I.O."/>
            <person name="Guillou S."/>
            <person name="Cros-Aarteil S."/>
            <person name="Calhoun S."/>
            <person name="Haridas S."/>
            <person name="Kuo A."/>
            <person name="Mondo S."/>
            <person name="Pangilinan J."/>
            <person name="Riley R."/>
            <person name="LaButti K."/>
            <person name="Andreopoulos B."/>
            <person name="Lipzen A."/>
            <person name="Chen C."/>
            <person name="Yan M."/>
            <person name="Daum C."/>
            <person name="Ng V."/>
            <person name="Clum A."/>
            <person name="Steindorff A."/>
            <person name="Ohm R.A."/>
            <person name="Martin F."/>
            <person name="Silar P."/>
            <person name="Natvig D.O."/>
            <person name="Lalanne C."/>
            <person name="Gautier V."/>
            <person name="Ament-Velasquez S.L."/>
            <person name="Kruys A."/>
            <person name="Hutchinson M.I."/>
            <person name="Powell A.J."/>
            <person name="Barry K."/>
            <person name="Miller A.N."/>
            <person name="Grigoriev I.V."/>
            <person name="Debuchy R."/>
            <person name="Gladieux P."/>
            <person name="Hiltunen Thoren M."/>
            <person name="Johannesson H."/>
        </authorList>
    </citation>
    <scope>NUCLEOTIDE SEQUENCE</scope>
    <source>
        <strain evidence="13">PSN309</strain>
    </source>
</reference>
<evidence type="ECO:0000256" key="4">
    <source>
        <dbReference type="ARBA" id="ARBA00022517"/>
    </source>
</evidence>
<dbReference type="GO" id="GO:0000462">
    <property type="term" value="P:maturation of SSU-rRNA from tricistronic rRNA transcript (SSU-rRNA, 5.8S rRNA, LSU-rRNA)"/>
    <property type="evidence" value="ECO:0007669"/>
    <property type="project" value="TreeGrafter"/>
</dbReference>
<comment type="caution">
    <text evidence="13">The sequence shown here is derived from an EMBL/GenBank/DDBJ whole genome shotgun (WGS) entry which is preliminary data.</text>
</comment>
<feature type="coiled-coil region" evidence="11">
    <location>
        <begin position="246"/>
        <end position="286"/>
    </location>
</feature>
<evidence type="ECO:0000256" key="6">
    <source>
        <dbReference type="ARBA" id="ARBA00023054"/>
    </source>
</evidence>